<organism evidence="1 2">
    <name type="scientific">Pseudomonas syringae pv. actinidiae</name>
    <dbReference type="NCBI Taxonomy" id="103796"/>
    <lineage>
        <taxon>Bacteria</taxon>
        <taxon>Pseudomonadati</taxon>
        <taxon>Pseudomonadota</taxon>
        <taxon>Gammaproteobacteria</taxon>
        <taxon>Pseudomonadales</taxon>
        <taxon>Pseudomonadaceae</taxon>
        <taxon>Pseudomonas</taxon>
        <taxon>Pseudomonas syringae</taxon>
    </lineage>
</organism>
<name>A0AAN4Q7L4_PSESF</name>
<evidence type="ECO:0000313" key="2">
    <source>
        <dbReference type="Proteomes" id="UP000248291"/>
    </source>
</evidence>
<dbReference type="EMBL" id="BGKA01000183">
    <property type="protein sequence ID" value="GBH18969.1"/>
    <property type="molecule type" value="Genomic_DNA"/>
</dbReference>
<accession>A0AAN4Q7L4</accession>
<comment type="caution">
    <text evidence="1">The sequence shown here is derived from an EMBL/GenBank/DDBJ whole genome shotgun (WGS) entry which is preliminary data.</text>
</comment>
<dbReference type="AlphaFoldDB" id="A0AAN4Q7L4"/>
<gene>
    <name evidence="1" type="ORF">KPSA3_04964</name>
</gene>
<reference evidence="1 2" key="1">
    <citation type="submission" date="2018-04" db="EMBL/GenBank/DDBJ databases">
        <title>Draft genome sequence of Pseudomonas syringae pv. actinidiae biovar 3 strains isolated from kiwifruit in Kagawa prefecture.</title>
        <authorList>
            <person name="Tabuchi M."/>
            <person name="Saito M."/>
            <person name="Fujiwara S."/>
            <person name="Sasa N."/>
            <person name="Akimitsu K."/>
            <person name="Gomi K."/>
            <person name="Konishi-Sugita S."/>
            <person name="Hamano K."/>
            <person name="Kataoka I."/>
        </authorList>
    </citation>
    <scope>NUCLEOTIDE SEQUENCE [LARGE SCALE GENOMIC DNA]</scope>
    <source>
        <strain evidence="1 2">MAFF212211</strain>
    </source>
</reference>
<proteinExistence type="predicted"/>
<evidence type="ECO:0000313" key="1">
    <source>
        <dbReference type="EMBL" id="GBH18969.1"/>
    </source>
</evidence>
<sequence>MIAWRPTSVKQLPHSLVSRKYPLQRSRLCQCVSIARQRVSEREAWVHHQQANSGCTY</sequence>
<protein>
    <submittedName>
        <fullName evidence="1">Uncharacterized protein</fullName>
    </submittedName>
</protein>
<dbReference type="Proteomes" id="UP000248291">
    <property type="component" value="Unassembled WGS sequence"/>
</dbReference>